<feature type="region of interest" description="Disordered" evidence="1">
    <location>
        <begin position="1204"/>
        <end position="1270"/>
    </location>
</feature>
<feature type="region of interest" description="Disordered" evidence="1">
    <location>
        <begin position="1341"/>
        <end position="1417"/>
    </location>
</feature>
<proteinExistence type="predicted"/>
<gene>
    <name evidence="3" type="ORF">R1flu_028942</name>
</gene>
<dbReference type="Pfam" id="PF12872">
    <property type="entry name" value="OST-HTH"/>
    <property type="match status" value="1"/>
</dbReference>
<feature type="region of interest" description="Disordered" evidence="1">
    <location>
        <begin position="1"/>
        <end position="143"/>
    </location>
</feature>
<feature type="compositionally biased region" description="Basic and acidic residues" evidence="1">
    <location>
        <begin position="1391"/>
        <end position="1400"/>
    </location>
</feature>
<reference evidence="3 4" key="1">
    <citation type="submission" date="2024-09" db="EMBL/GenBank/DDBJ databases">
        <title>Chromosome-scale assembly of Riccia fluitans.</title>
        <authorList>
            <person name="Paukszto L."/>
            <person name="Sawicki J."/>
            <person name="Karawczyk K."/>
            <person name="Piernik-Szablinska J."/>
            <person name="Szczecinska M."/>
            <person name="Mazdziarz M."/>
        </authorList>
    </citation>
    <scope>NUCLEOTIDE SEQUENCE [LARGE SCALE GENOMIC DNA]</scope>
    <source>
        <strain evidence="3">Rf_01</strain>
        <tissue evidence="3">Aerial parts of the thallus</tissue>
    </source>
</reference>
<sequence>MTDVSSEYLAGEHKMIETGKGDAGMKPSVMVTKSVITATKADGDDRSVRSVPNSLKNDTTAPSVKIDDDDKGSTVESYASLRIASSPRVRVRAPNNNDAGDAADEARFGSEEEEGLEEYSDESAYEQGNDEEEGDYESDGSFEDIDGGFAGYGRIKVDGLEFDHGKFQDRKFSPYARISAPDTTAPDVEQRKYIDRDFSPYAVVSAPVNDIDQDDASYAKISAAESEIERDAGYARVSVAGSEVDYNYGESNARVSIVGSEGKEMDRESFTGVARISKAGSEAEQTYLENYTRVSVAGSDHGRDFSRESPAWAKPSVAGSEHARETARAFSGYARVSVAGSEYEHGRDAERGVSSYARISVEGSEAGYRKDSDQEFPRYARISAVRNEMEFGENRENEYSAYPRVSVVDAFVDLPSPNGSGFKIKKYENELYSESEKSDRNFAVGGLVQNEQDDGDNDVYEAYLELSPEMRAKLEYQVRVVLVCPIFESSKKLSRFSMVYKKKFGRDVEQTGFGSAARLCSAMPHIVQRSRLEKDEELWLVDSAKNRRAVAGIRSGLRRIVYDVLKESSQKMLFEQLEEMCSEALGKPLVEILTEHGYETPTVECLVKDMPDLVICEKEGNKKGATLCADAEDPALSDGLLLNRSVSSRNISFTPEKKVTTELEHVQETPAEVAEVSALPVVVEPQLDLRPEKLKKTPTRLTMRGLRREIRRHDFQPGPASALEYEILQARIRLRIFLAFHNKGQGVEVSRLLELYESAFKRSLDLQLLGFSSVLELAKSWNDIFLFHDCDPDWVFLAPLEANKRILNTLRTGLRSGVHSVLACAAPDGLQLLDFLHRLQAALHGKLWEVLQNSGYGCSEPGKLERFMDSKHFQLADFEEIRLLLDDMMDFVRLGSDNDGCLLVKLEDSGERAPILDLVDCKMEEADVGSFDELFVKLMLHALNDEEDDGADDGTENGSKQSEGEVVTAGVPVPSGLVAQRINQIELGLPLRDTHSPSPASLRFKHEIRLILGSSEYIEKGVAWSDLNKVYVDRTGRELGSKAKVKKLLREIPDVVCKESLTERYARLAKTTKNQRILAATRNGYRQVLWWASIFNSGCLWSNLLEGWFLDLDGRSFVACLQECGYEASRNRPLSPVSCFLRDMSDLLVKRSHSEVYSWAGGVEDPLHQDATLLGEPEIMIQFDPSRGDIQSLEERVAASYSEHVDVAAESEDKSSDDDHHSDSAESEEELSNDTTEKEVLQAEKAENFEGSLEARVDPDTEVNNPSTQMEEDVVNDINASPPEVEGAVVTHGVPEDIAEKHTVVEGKAQEHLRDKSFAAEGPLEPAADFPLVESWERIAESAEVAETADADPAVSENRSHSGKEYSEVGDVESENADNEDKKVYLPGSRESGDNEDKKVFVPGSRDAEEADDERAYIHAGVSEDVRREDERAYVLGSSQGLKVRKDVDDEDEEDSVAKAYAQLRIAGKGPKVNLDEWQFTDSDEDYDAEDDDVDDDEDEDGDYGDEEDEY</sequence>
<feature type="domain" description="HTH OST-type" evidence="2">
    <location>
        <begin position="728"/>
        <end position="801"/>
    </location>
</feature>
<evidence type="ECO:0000256" key="1">
    <source>
        <dbReference type="SAM" id="MobiDB-lite"/>
    </source>
</evidence>
<feature type="compositionally biased region" description="Acidic residues" evidence="1">
    <location>
        <begin position="946"/>
        <end position="955"/>
    </location>
</feature>
<feature type="region of interest" description="Disordered" evidence="1">
    <location>
        <begin position="1472"/>
        <end position="1511"/>
    </location>
</feature>
<feature type="compositionally biased region" description="Acidic residues" evidence="1">
    <location>
        <begin position="111"/>
        <end position="143"/>
    </location>
</feature>
<feature type="compositionally biased region" description="Basic and acidic residues" evidence="1">
    <location>
        <begin position="1204"/>
        <end position="1224"/>
    </location>
</feature>
<dbReference type="InterPro" id="IPR041966">
    <property type="entry name" value="LOTUS-like"/>
</dbReference>
<name>A0ABD1XN57_9MARC</name>
<dbReference type="Proteomes" id="UP001605036">
    <property type="component" value="Unassembled WGS sequence"/>
</dbReference>
<evidence type="ECO:0000259" key="2">
    <source>
        <dbReference type="PROSITE" id="PS51644"/>
    </source>
</evidence>
<feature type="compositionally biased region" description="Acidic residues" evidence="1">
    <location>
        <begin position="1482"/>
        <end position="1511"/>
    </location>
</feature>
<dbReference type="PROSITE" id="PS51644">
    <property type="entry name" value="HTH_OST"/>
    <property type="match status" value="1"/>
</dbReference>
<keyword evidence="4" id="KW-1185">Reference proteome</keyword>
<comment type="caution">
    <text evidence="3">The sequence shown here is derived from an EMBL/GenBank/DDBJ whole genome shotgun (WGS) entry which is preliminary data.</text>
</comment>
<dbReference type="InterPro" id="IPR025605">
    <property type="entry name" value="OST-HTH/LOTUS_dom"/>
</dbReference>
<accession>A0ABD1XN57</accession>
<feature type="compositionally biased region" description="Acidic residues" evidence="1">
    <location>
        <begin position="1368"/>
        <end position="1378"/>
    </location>
</feature>
<feature type="compositionally biased region" description="Basic and acidic residues" evidence="1">
    <location>
        <begin position="1358"/>
        <end position="1367"/>
    </location>
</feature>
<feature type="compositionally biased region" description="Basic and acidic residues" evidence="1">
    <location>
        <begin position="10"/>
        <end position="20"/>
    </location>
</feature>
<organism evidence="3 4">
    <name type="scientific">Riccia fluitans</name>
    <dbReference type="NCBI Taxonomy" id="41844"/>
    <lineage>
        <taxon>Eukaryota</taxon>
        <taxon>Viridiplantae</taxon>
        <taxon>Streptophyta</taxon>
        <taxon>Embryophyta</taxon>
        <taxon>Marchantiophyta</taxon>
        <taxon>Marchantiopsida</taxon>
        <taxon>Marchantiidae</taxon>
        <taxon>Marchantiales</taxon>
        <taxon>Ricciaceae</taxon>
        <taxon>Riccia</taxon>
    </lineage>
</organism>
<protein>
    <recommendedName>
        <fullName evidence="2">HTH OST-type domain-containing protein</fullName>
    </recommendedName>
</protein>
<dbReference type="EMBL" id="JBHFFA010000008">
    <property type="protein sequence ID" value="KAL2610369.1"/>
    <property type="molecule type" value="Genomic_DNA"/>
</dbReference>
<evidence type="ECO:0000313" key="3">
    <source>
        <dbReference type="EMBL" id="KAL2610369.1"/>
    </source>
</evidence>
<dbReference type="Gene3D" id="3.30.420.610">
    <property type="entry name" value="LOTUS domain-like"/>
    <property type="match status" value="3"/>
</dbReference>
<evidence type="ECO:0000313" key="4">
    <source>
        <dbReference type="Proteomes" id="UP001605036"/>
    </source>
</evidence>
<feature type="compositionally biased region" description="Polar residues" evidence="1">
    <location>
        <begin position="50"/>
        <end position="62"/>
    </location>
</feature>
<feature type="region of interest" description="Disordered" evidence="1">
    <location>
        <begin position="946"/>
        <end position="966"/>
    </location>
</feature>
<feature type="compositionally biased region" description="Basic and acidic residues" evidence="1">
    <location>
        <begin position="1235"/>
        <end position="1259"/>
    </location>
</feature>